<organism evidence="5">
    <name type="scientific">Nippostrongylus brasiliensis</name>
    <name type="common">Rat hookworm</name>
    <dbReference type="NCBI Taxonomy" id="27835"/>
    <lineage>
        <taxon>Eukaryota</taxon>
        <taxon>Metazoa</taxon>
        <taxon>Ecdysozoa</taxon>
        <taxon>Nematoda</taxon>
        <taxon>Chromadorea</taxon>
        <taxon>Rhabditida</taxon>
        <taxon>Rhabditina</taxon>
        <taxon>Rhabditomorpha</taxon>
        <taxon>Strongyloidea</taxon>
        <taxon>Heligmosomidae</taxon>
        <taxon>Nippostrongylus</taxon>
    </lineage>
</organism>
<feature type="compositionally biased region" description="Basic and acidic residues" evidence="1">
    <location>
        <begin position="16"/>
        <end position="25"/>
    </location>
</feature>
<reference evidence="3 4" key="2">
    <citation type="submission" date="2018-11" db="EMBL/GenBank/DDBJ databases">
        <authorList>
            <consortium name="Pathogen Informatics"/>
        </authorList>
    </citation>
    <scope>NUCLEOTIDE SEQUENCE [LARGE SCALE GENOMIC DNA]</scope>
</reference>
<evidence type="ECO:0000313" key="5">
    <source>
        <dbReference type="WBParaSite" id="NBR_0001434001-mRNA-1"/>
    </source>
</evidence>
<feature type="region of interest" description="Disordered" evidence="1">
    <location>
        <begin position="1"/>
        <end position="27"/>
    </location>
</feature>
<protein>
    <submittedName>
        <fullName evidence="5">Secreted protein</fullName>
    </submittedName>
</protein>
<dbReference type="WBParaSite" id="NBR_0001434001-mRNA-1">
    <property type="protein sequence ID" value="NBR_0001434001-mRNA-1"/>
    <property type="gene ID" value="NBR_0001434001"/>
</dbReference>
<accession>A0A0N4YCQ5</accession>
<keyword evidence="4" id="KW-1185">Reference proteome</keyword>
<proteinExistence type="predicted"/>
<dbReference type="EMBL" id="UYSL01021325">
    <property type="protein sequence ID" value="VDL77930.1"/>
    <property type="molecule type" value="Genomic_DNA"/>
</dbReference>
<feature type="transmembrane region" description="Helical" evidence="2">
    <location>
        <begin position="78"/>
        <end position="97"/>
    </location>
</feature>
<evidence type="ECO:0000313" key="4">
    <source>
        <dbReference type="Proteomes" id="UP000271162"/>
    </source>
</evidence>
<evidence type="ECO:0000256" key="1">
    <source>
        <dbReference type="SAM" id="MobiDB-lite"/>
    </source>
</evidence>
<feature type="transmembrane region" description="Helical" evidence="2">
    <location>
        <begin position="25"/>
        <end position="45"/>
    </location>
</feature>
<keyword evidence="2" id="KW-1133">Transmembrane helix</keyword>
<evidence type="ECO:0000256" key="2">
    <source>
        <dbReference type="SAM" id="Phobius"/>
    </source>
</evidence>
<sequence length="118" mass="13425">MYLARKSIAQLGTTRHRSDHEKSEAQHTAAGGVVVVAVLAPIWLLRPQRLGDQRRPTPPRDELSTKLPTRRKKNNLIMVYRISFGLLGLNCADFFSLTNSTTHGWRYKLSIRCPRNSI</sequence>
<dbReference type="Proteomes" id="UP000271162">
    <property type="component" value="Unassembled WGS sequence"/>
</dbReference>
<name>A0A0N4YCQ5_NIPBR</name>
<dbReference type="AlphaFoldDB" id="A0A0N4YCQ5"/>
<gene>
    <name evidence="3" type="ORF">NBR_LOCUS14341</name>
</gene>
<keyword evidence="2" id="KW-0472">Membrane</keyword>
<evidence type="ECO:0000313" key="3">
    <source>
        <dbReference type="EMBL" id="VDL77930.1"/>
    </source>
</evidence>
<keyword evidence="2" id="KW-0812">Transmembrane</keyword>
<reference evidence="5" key="1">
    <citation type="submission" date="2017-02" db="UniProtKB">
        <authorList>
            <consortium name="WormBaseParasite"/>
        </authorList>
    </citation>
    <scope>IDENTIFICATION</scope>
</reference>